<evidence type="ECO:0000256" key="1">
    <source>
        <dbReference type="ARBA" id="ARBA00022741"/>
    </source>
</evidence>
<dbReference type="InterPro" id="IPR025662">
    <property type="entry name" value="Sigma_54_int_dom_ATP-bd_1"/>
</dbReference>
<dbReference type="GO" id="GO:0006355">
    <property type="term" value="P:regulation of DNA-templated transcription"/>
    <property type="evidence" value="ECO:0007669"/>
    <property type="project" value="InterPro"/>
</dbReference>
<dbReference type="PANTHER" id="PTHR32071">
    <property type="entry name" value="TRANSCRIPTIONAL REGULATORY PROTEIN"/>
    <property type="match status" value="1"/>
</dbReference>
<dbReference type="GO" id="GO:0043565">
    <property type="term" value="F:sequence-specific DNA binding"/>
    <property type="evidence" value="ECO:0007669"/>
    <property type="project" value="InterPro"/>
</dbReference>
<evidence type="ECO:0000313" key="8">
    <source>
        <dbReference type="Proteomes" id="UP000613266"/>
    </source>
</evidence>
<dbReference type="Pfam" id="PF02954">
    <property type="entry name" value="HTH_8"/>
    <property type="match status" value="1"/>
</dbReference>
<dbReference type="InterPro" id="IPR027417">
    <property type="entry name" value="P-loop_NTPase"/>
</dbReference>
<dbReference type="RefSeq" id="WP_198108927.1">
    <property type="nucleotide sequence ID" value="NZ_JAEDAK010000001.1"/>
</dbReference>
<feature type="domain" description="Sigma-54 factor interaction" evidence="6">
    <location>
        <begin position="332"/>
        <end position="558"/>
    </location>
</feature>
<keyword evidence="8" id="KW-1185">Reference proteome</keyword>
<dbReference type="EMBL" id="JAEDAK010000001">
    <property type="protein sequence ID" value="MBH9575301.1"/>
    <property type="molecule type" value="Genomic_DNA"/>
</dbReference>
<dbReference type="InterPro" id="IPR002197">
    <property type="entry name" value="HTH_Fis"/>
</dbReference>
<organism evidence="7 8">
    <name type="scientific">Inhella proteolytica</name>
    <dbReference type="NCBI Taxonomy" id="2795029"/>
    <lineage>
        <taxon>Bacteria</taxon>
        <taxon>Pseudomonadati</taxon>
        <taxon>Pseudomonadota</taxon>
        <taxon>Betaproteobacteria</taxon>
        <taxon>Burkholderiales</taxon>
        <taxon>Sphaerotilaceae</taxon>
        <taxon>Inhella</taxon>
    </lineage>
</organism>
<accession>A0A931IX24</accession>
<reference evidence="7" key="1">
    <citation type="submission" date="2020-12" db="EMBL/GenBank/DDBJ databases">
        <title>The genome sequence of Inhella sp. 1Y17.</title>
        <authorList>
            <person name="Liu Y."/>
        </authorList>
    </citation>
    <scope>NUCLEOTIDE SEQUENCE</scope>
    <source>
        <strain evidence="7">1Y17</strain>
    </source>
</reference>
<dbReference type="SUPFAM" id="SSF52540">
    <property type="entry name" value="P-loop containing nucleoside triphosphate hydrolases"/>
    <property type="match status" value="1"/>
</dbReference>
<dbReference type="SUPFAM" id="SSF46689">
    <property type="entry name" value="Homeodomain-like"/>
    <property type="match status" value="1"/>
</dbReference>
<dbReference type="Pfam" id="PF25601">
    <property type="entry name" value="AAA_lid_14"/>
    <property type="match status" value="1"/>
</dbReference>
<dbReference type="PROSITE" id="PS50045">
    <property type="entry name" value="SIGMA54_INTERACT_4"/>
    <property type="match status" value="1"/>
</dbReference>
<evidence type="ECO:0000256" key="5">
    <source>
        <dbReference type="ARBA" id="ARBA00023163"/>
    </source>
</evidence>
<gene>
    <name evidence="7" type="ORF">I7X39_00145</name>
</gene>
<protein>
    <submittedName>
        <fullName evidence="7">Sigma-54-dependent Fis family transcriptional regulator</fullName>
    </submittedName>
</protein>
<dbReference type="PANTHER" id="PTHR32071:SF77">
    <property type="entry name" value="TRANSCRIPTIONAL REGULATORY PROTEIN"/>
    <property type="match status" value="1"/>
</dbReference>
<dbReference type="Gene3D" id="1.10.8.60">
    <property type="match status" value="1"/>
</dbReference>
<dbReference type="PROSITE" id="PS00688">
    <property type="entry name" value="SIGMA54_INTERACT_3"/>
    <property type="match status" value="1"/>
</dbReference>
<evidence type="ECO:0000259" key="6">
    <source>
        <dbReference type="PROSITE" id="PS50045"/>
    </source>
</evidence>
<name>A0A931IX24_9BURK</name>
<evidence type="ECO:0000256" key="3">
    <source>
        <dbReference type="ARBA" id="ARBA00023015"/>
    </source>
</evidence>
<dbReference type="InterPro" id="IPR025943">
    <property type="entry name" value="Sigma_54_int_dom_ATP-bd_2"/>
</dbReference>
<dbReference type="Gene3D" id="1.10.10.60">
    <property type="entry name" value="Homeodomain-like"/>
    <property type="match status" value="1"/>
</dbReference>
<dbReference type="CDD" id="cd00009">
    <property type="entry name" value="AAA"/>
    <property type="match status" value="1"/>
</dbReference>
<dbReference type="InterPro" id="IPR029016">
    <property type="entry name" value="GAF-like_dom_sf"/>
</dbReference>
<dbReference type="SUPFAM" id="SSF55781">
    <property type="entry name" value="GAF domain-like"/>
    <property type="match status" value="1"/>
</dbReference>
<dbReference type="SMART" id="SM00382">
    <property type="entry name" value="AAA"/>
    <property type="match status" value="1"/>
</dbReference>
<comment type="caution">
    <text evidence="7">The sequence shown here is derived from an EMBL/GenBank/DDBJ whole genome shotgun (WGS) entry which is preliminary data.</text>
</comment>
<dbReference type="InterPro" id="IPR003593">
    <property type="entry name" value="AAA+_ATPase"/>
</dbReference>
<keyword evidence="3" id="KW-0805">Transcription regulation</keyword>
<dbReference type="InterPro" id="IPR009057">
    <property type="entry name" value="Homeodomain-like_sf"/>
</dbReference>
<dbReference type="InterPro" id="IPR058031">
    <property type="entry name" value="AAA_lid_NorR"/>
</dbReference>
<keyword evidence="1" id="KW-0547">Nucleotide-binding</keyword>
<dbReference type="Gene3D" id="3.30.450.40">
    <property type="match status" value="1"/>
</dbReference>
<keyword evidence="2" id="KW-0067">ATP-binding</keyword>
<dbReference type="AlphaFoldDB" id="A0A931IX24"/>
<dbReference type="PRINTS" id="PR01590">
    <property type="entry name" value="HTHFIS"/>
</dbReference>
<dbReference type="PROSITE" id="PS00675">
    <property type="entry name" value="SIGMA54_INTERACT_1"/>
    <property type="match status" value="1"/>
</dbReference>
<evidence type="ECO:0000313" key="7">
    <source>
        <dbReference type="EMBL" id="MBH9575301.1"/>
    </source>
</evidence>
<evidence type="ECO:0000256" key="2">
    <source>
        <dbReference type="ARBA" id="ARBA00022840"/>
    </source>
</evidence>
<dbReference type="FunFam" id="3.40.50.300:FF:000006">
    <property type="entry name" value="DNA-binding transcriptional regulator NtrC"/>
    <property type="match status" value="1"/>
</dbReference>
<dbReference type="Pfam" id="PF01590">
    <property type="entry name" value="GAF"/>
    <property type="match status" value="1"/>
</dbReference>
<keyword evidence="5" id="KW-0804">Transcription</keyword>
<dbReference type="GO" id="GO:0005524">
    <property type="term" value="F:ATP binding"/>
    <property type="evidence" value="ECO:0007669"/>
    <property type="project" value="UniProtKB-KW"/>
</dbReference>
<dbReference type="Proteomes" id="UP000613266">
    <property type="component" value="Unassembled WGS sequence"/>
</dbReference>
<dbReference type="PROSITE" id="PS00676">
    <property type="entry name" value="SIGMA54_INTERACT_2"/>
    <property type="match status" value="1"/>
</dbReference>
<dbReference type="InterPro" id="IPR002078">
    <property type="entry name" value="Sigma_54_int"/>
</dbReference>
<dbReference type="Pfam" id="PF00158">
    <property type="entry name" value="Sigma54_activat"/>
    <property type="match status" value="1"/>
</dbReference>
<evidence type="ECO:0000256" key="4">
    <source>
        <dbReference type="ARBA" id="ARBA00023125"/>
    </source>
</evidence>
<dbReference type="InterPro" id="IPR003018">
    <property type="entry name" value="GAF"/>
</dbReference>
<keyword evidence="4" id="KW-0238">DNA-binding</keyword>
<dbReference type="Gene3D" id="3.40.50.300">
    <property type="entry name" value="P-loop containing nucleotide triphosphate hydrolases"/>
    <property type="match status" value="1"/>
</dbReference>
<dbReference type="InterPro" id="IPR025944">
    <property type="entry name" value="Sigma_54_int_dom_CS"/>
</dbReference>
<sequence length="632" mass="67492">MAALDAGPPAQHLALARRQLEQDGQLGEGLLHPLLAQSWRRSRAFGLEPLGAAPAAAPHASAAQLARARAASGDLLAQARPVLEFVQQQVQGSSSLVILADAQGTLLEALGDDGFADRAARVALRPGASWHEQWRGTNAIGTALAEGQAVLVRGGEHYLPRNGFLSCAAAPIHAPDGRLLGVLDISGERRRWHPHTLGLARAAARMVEQRLFATRCSAPWLLALHEQAEGLGSVAEGRLALDEDGLLAAADRSACAALGLAAPAPLPLAELLELGPDTLAEMARDGRPRRLRHHQGRWLWLQVQRAPRLAARASPALPPAAPATPQDALAALDSGDPTMHALIQRARRLLDRGIPLLLQGETGTGKEWLAQALHASSARRHKPFVALNCAALPEGLIEAELFGYQAGAFTGAAPRGAPGRIREAQGGTLFLDEVGDMPLALQARLLRVLQDQRVQPLGGGSAQAVDFQLLCASHRQLPDEVQAGRFRADLYYRIAGQTLALPPLRQRSDFDALAARMLRELAGADAPQLAPEVADALRRRPWPGNLRELHHVLRGAWALLEPGEREIGWAHLGAEFTSSIQPVAQAMTAALSLRAVSDQALRQALEDCGGNRTEAARRLGISRSSLYRRLAA</sequence>
<proteinExistence type="predicted"/>